<keyword evidence="3" id="KW-0378">Hydrolase</keyword>
<dbReference type="InterPro" id="IPR054399">
    <property type="entry name" value="Fervidolysin-like_N_prodom"/>
</dbReference>
<evidence type="ECO:0000313" key="9">
    <source>
        <dbReference type="Proteomes" id="UP000034366"/>
    </source>
</evidence>
<dbReference type="PANTHER" id="PTHR43806">
    <property type="entry name" value="PEPTIDASE S8"/>
    <property type="match status" value="1"/>
</dbReference>
<comment type="caution">
    <text evidence="5">Lacks conserved residue(s) required for the propagation of feature annotation.</text>
</comment>
<dbReference type="PROSITE" id="PS51892">
    <property type="entry name" value="SUBTILASE"/>
    <property type="match status" value="1"/>
</dbReference>
<comment type="similarity">
    <text evidence="1 5">Belongs to the peptidase S8 family.</text>
</comment>
<dbReference type="AlphaFoldDB" id="A0A0G0HWU6"/>
<dbReference type="GO" id="GO:0006508">
    <property type="term" value="P:proteolysis"/>
    <property type="evidence" value="ECO:0007669"/>
    <property type="project" value="UniProtKB-KW"/>
</dbReference>
<dbReference type="PROSITE" id="PS00137">
    <property type="entry name" value="SUBTILASE_HIS"/>
    <property type="match status" value="1"/>
</dbReference>
<dbReference type="Proteomes" id="UP000034366">
    <property type="component" value="Unassembled WGS sequence"/>
</dbReference>
<evidence type="ECO:0000313" key="8">
    <source>
        <dbReference type="EMBL" id="KKQ46742.1"/>
    </source>
</evidence>
<keyword evidence="4" id="KW-0720">Serine protease</keyword>
<dbReference type="GO" id="GO:0004252">
    <property type="term" value="F:serine-type endopeptidase activity"/>
    <property type="evidence" value="ECO:0007669"/>
    <property type="project" value="InterPro"/>
</dbReference>
<dbReference type="SUPFAM" id="SSF52743">
    <property type="entry name" value="Subtilisin-like"/>
    <property type="match status" value="1"/>
</dbReference>
<dbReference type="Pfam" id="PF22148">
    <property type="entry name" value="Fervidolysin_NPro-like"/>
    <property type="match status" value="1"/>
</dbReference>
<proteinExistence type="inferred from homology"/>
<evidence type="ECO:0000256" key="3">
    <source>
        <dbReference type="ARBA" id="ARBA00022801"/>
    </source>
</evidence>
<dbReference type="PRINTS" id="PR00723">
    <property type="entry name" value="SUBTILISIN"/>
</dbReference>
<evidence type="ECO:0000259" key="6">
    <source>
        <dbReference type="Pfam" id="PF00082"/>
    </source>
</evidence>
<sequence>MKKFIIFITALVVSLSALVLQNRFFVSAQVKEDFVKGEVLVKFKATINTNNAAEIHKKVGARVKETISGIDVVLVETGTKSVGDTVSAYAKFGGVEFAEPNFIATALTNDEYYTNQWALNNTGQETCNTKRDICTTGTTDADIDAQEAWGISTGSAQIKIAILDSGIDQDHPDLAEKIIGNIDFSGSGSVDDFYGHGTHVAGIASALTDNSTGVAGVGYNTSILNVKVLNDLGSGSYSAIANGIEWAVQNGAKVINMSLGSPQKSSTLELAVNYAWENGVVVVAAAGNSNNPSRTYPAYYENCIAVAATDNNDVRASFSSYGSWVDVAAPGVNIYSTFPNHPFYLQIEN</sequence>
<gene>
    <name evidence="8" type="ORF">US67_C0069G0007</name>
</gene>
<dbReference type="InterPro" id="IPR036852">
    <property type="entry name" value="Peptidase_S8/S53_dom_sf"/>
</dbReference>
<dbReference type="InterPro" id="IPR050131">
    <property type="entry name" value="Peptidase_S8_subtilisin-like"/>
</dbReference>
<feature type="domain" description="Peptidase S8/S53" evidence="6">
    <location>
        <begin position="157"/>
        <end position="337"/>
    </location>
</feature>
<dbReference type="Pfam" id="PF00082">
    <property type="entry name" value="Peptidase_S8"/>
    <property type="match status" value="1"/>
</dbReference>
<evidence type="ECO:0000256" key="4">
    <source>
        <dbReference type="ARBA" id="ARBA00022825"/>
    </source>
</evidence>
<accession>A0A0G0HWU6</accession>
<dbReference type="InterPro" id="IPR022398">
    <property type="entry name" value="Peptidase_S8_His-AS"/>
</dbReference>
<dbReference type="Gene3D" id="3.40.50.200">
    <property type="entry name" value="Peptidase S8/S53 domain"/>
    <property type="match status" value="1"/>
</dbReference>
<evidence type="ECO:0000256" key="5">
    <source>
        <dbReference type="PROSITE-ProRule" id="PRU01240"/>
    </source>
</evidence>
<feature type="domain" description="Fervidolysin-like N-terminal prodomain" evidence="7">
    <location>
        <begin position="29"/>
        <end position="101"/>
    </location>
</feature>
<dbReference type="EMBL" id="LBTW01000069">
    <property type="protein sequence ID" value="KKQ46742.1"/>
    <property type="molecule type" value="Genomic_DNA"/>
</dbReference>
<name>A0A0G0HWU6_9BACT</name>
<dbReference type="InterPro" id="IPR000209">
    <property type="entry name" value="Peptidase_S8/S53_dom"/>
</dbReference>
<feature type="non-terminal residue" evidence="8">
    <location>
        <position position="349"/>
    </location>
</feature>
<dbReference type="InterPro" id="IPR023827">
    <property type="entry name" value="Peptidase_S8_Asp-AS"/>
</dbReference>
<organism evidence="8 9">
    <name type="scientific">Candidatus Woesebacteria bacterium GW2011_GWD1_38_10</name>
    <dbReference type="NCBI Taxonomy" id="1618592"/>
    <lineage>
        <taxon>Bacteria</taxon>
        <taxon>Candidatus Woeseibacteriota</taxon>
    </lineage>
</organism>
<dbReference type="PANTHER" id="PTHR43806:SF11">
    <property type="entry name" value="CEREVISIN-RELATED"/>
    <property type="match status" value="1"/>
</dbReference>
<evidence type="ECO:0000256" key="2">
    <source>
        <dbReference type="ARBA" id="ARBA00022670"/>
    </source>
</evidence>
<dbReference type="InterPro" id="IPR015500">
    <property type="entry name" value="Peptidase_S8_subtilisin-rel"/>
</dbReference>
<evidence type="ECO:0000259" key="7">
    <source>
        <dbReference type="Pfam" id="PF22148"/>
    </source>
</evidence>
<keyword evidence="2" id="KW-0645">Protease</keyword>
<reference evidence="8 9" key="1">
    <citation type="journal article" date="2015" name="Nature">
        <title>rRNA introns, odd ribosomes, and small enigmatic genomes across a large radiation of phyla.</title>
        <authorList>
            <person name="Brown C.T."/>
            <person name="Hug L.A."/>
            <person name="Thomas B.C."/>
            <person name="Sharon I."/>
            <person name="Castelle C.J."/>
            <person name="Singh A."/>
            <person name="Wilkins M.J."/>
            <person name="Williams K.H."/>
            <person name="Banfield J.F."/>
        </authorList>
    </citation>
    <scope>NUCLEOTIDE SEQUENCE [LARGE SCALE GENOMIC DNA]</scope>
</reference>
<comment type="caution">
    <text evidence="8">The sequence shown here is derived from an EMBL/GenBank/DDBJ whole genome shotgun (WGS) entry which is preliminary data.</text>
</comment>
<dbReference type="PROSITE" id="PS00136">
    <property type="entry name" value="SUBTILASE_ASP"/>
    <property type="match status" value="1"/>
</dbReference>
<protein>
    <submittedName>
        <fullName evidence="8">Peptidase S8 and S53, subtilisin, kexin, sedolisin</fullName>
    </submittedName>
</protein>
<evidence type="ECO:0000256" key="1">
    <source>
        <dbReference type="ARBA" id="ARBA00011073"/>
    </source>
</evidence>